<dbReference type="Pfam" id="PF07332">
    <property type="entry name" value="Phage_holin_3_6"/>
    <property type="match status" value="1"/>
</dbReference>
<feature type="transmembrane region" description="Helical" evidence="1">
    <location>
        <begin position="87"/>
        <end position="105"/>
    </location>
</feature>
<protein>
    <recommendedName>
        <fullName evidence="3">Phage holin family protein</fullName>
    </recommendedName>
</protein>
<evidence type="ECO:0008006" key="3">
    <source>
        <dbReference type="Google" id="ProtNLM"/>
    </source>
</evidence>
<organism evidence="2">
    <name type="scientific">uncultured Sphingosinicella sp</name>
    <dbReference type="NCBI Taxonomy" id="478748"/>
    <lineage>
        <taxon>Bacteria</taxon>
        <taxon>Pseudomonadati</taxon>
        <taxon>Pseudomonadota</taxon>
        <taxon>Alphaproteobacteria</taxon>
        <taxon>Sphingomonadales</taxon>
        <taxon>Sphingosinicellaceae</taxon>
        <taxon>Sphingosinicella</taxon>
        <taxon>environmental samples</taxon>
    </lineage>
</organism>
<feature type="transmembrane region" description="Helical" evidence="1">
    <location>
        <begin position="55"/>
        <end position="81"/>
    </location>
</feature>
<accession>A0A6J4TBS3</accession>
<dbReference type="InterPro" id="IPR009937">
    <property type="entry name" value="Phage_holin_3_6"/>
</dbReference>
<evidence type="ECO:0000313" key="2">
    <source>
        <dbReference type="EMBL" id="CAA9519211.1"/>
    </source>
</evidence>
<dbReference type="AlphaFoldDB" id="A0A6J4TBS3"/>
<keyword evidence="1" id="KW-0812">Transmembrane</keyword>
<reference evidence="2" key="1">
    <citation type="submission" date="2020-02" db="EMBL/GenBank/DDBJ databases">
        <authorList>
            <person name="Meier V. D."/>
        </authorList>
    </citation>
    <scope>NUCLEOTIDE SEQUENCE</scope>
    <source>
        <strain evidence="2">AVDCRST_MAG23</strain>
    </source>
</reference>
<keyword evidence="1" id="KW-0472">Membrane</keyword>
<evidence type="ECO:0000256" key="1">
    <source>
        <dbReference type="SAM" id="Phobius"/>
    </source>
</evidence>
<proteinExistence type="predicted"/>
<sequence>MDARVQTPRAGNPAEESIGDLFHQLVDDGRTLVTAEVNLYKQIAVTRAGKAKNGIIALVAAGFLAYAGLIAFLVGVVMGLADIMGPVLGGLVVLAVTGLIAFFLVRYGASKMAALGGDPEEKAALQAGERRA</sequence>
<gene>
    <name evidence="2" type="ORF">AVDCRST_MAG23-88</name>
</gene>
<dbReference type="EMBL" id="CADCWD010000007">
    <property type="protein sequence ID" value="CAA9519211.1"/>
    <property type="molecule type" value="Genomic_DNA"/>
</dbReference>
<keyword evidence="1" id="KW-1133">Transmembrane helix</keyword>
<name>A0A6J4TBS3_9SPHN</name>